<evidence type="ECO:0000313" key="4">
    <source>
        <dbReference type="EMBL" id="RVT43550.1"/>
    </source>
</evidence>
<dbReference type="AlphaFoldDB" id="A0A437JCS2"/>
<reference evidence="4 5" key="1">
    <citation type="submission" date="2019-01" db="EMBL/GenBank/DDBJ databases">
        <authorList>
            <person name="Chen W.-M."/>
        </authorList>
    </citation>
    <scope>NUCLEOTIDE SEQUENCE [LARGE SCALE GENOMIC DNA]</scope>
    <source>
        <strain evidence="4 5">TLA-22</strain>
    </source>
</reference>
<dbReference type="GO" id="GO:0003677">
    <property type="term" value="F:DNA binding"/>
    <property type="evidence" value="ECO:0007669"/>
    <property type="project" value="UniProtKB-UniRule"/>
</dbReference>
<dbReference type="PRINTS" id="PR00455">
    <property type="entry name" value="HTHTETR"/>
</dbReference>
<sequence length="220" mass="24823">MARSATKPLAAIAPARDKIEPTHQALKSAQTKARLVEATIRCLVKYGYSKTTTPKVAEEAGLSRGAMLHHFENGGQLMQATIVELHHKRLRAFRRAAEAKDTNVHTLVRAYWEQLLRPNFIAFQELAIAARTDRELAAILEPVRIEFRQRWYELAIQLFPDWQRDLERFNLALALSQNLLEGLAINRLTHGVDENMIEAVLVSLEQQILALRIAAGGEQA</sequence>
<dbReference type="Pfam" id="PF00440">
    <property type="entry name" value="TetR_N"/>
    <property type="match status" value="1"/>
</dbReference>
<proteinExistence type="predicted"/>
<dbReference type="Gene3D" id="1.10.357.10">
    <property type="entry name" value="Tetracycline Repressor, domain 2"/>
    <property type="match status" value="1"/>
</dbReference>
<feature type="DNA-binding region" description="H-T-H motif" evidence="2">
    <location>
        <begin position="52"/>
        <end position="71"/>
    </location>
</feature>
<evidence type="ECO:0000256" key="1">
    <source>
        <dbReference type="ARBA" id="ARBA00023125"/>
    </source>
</evidence>
<dbReference type="EMBL" id="RZUL01000001">
    <property type="protein sequence ID" value="RVT43550.1"/>
    <property type="molecule type" value="Genomic_DNA"/>
</dbReference>
<gene>
    <name evidence="4" type="ORF">ENE74_02720</name>
</gene>
<organism evidence="4 5">
    <name type="scientific">Sphingobium algorifonticola</name>
    <dbReference type="NCBI Taxonomy" id="2008318"/>
    <lineage>
        <taxon>Bacteria</taxon>
        <taxon>Pseudomonadati</taxon>
        <taxon>Pseudomonadota</taxon>
        <taxon>Alphaproteobacteria</taxon>
        <taxon>Sphingomonadales</taxon>
        <taxon>Sphingomonadaceae</taxon>
        <taxon>Sphingobium</taxon>
    </lineage>
</organism>
<feature type="domain" description="HTH tetR-type" evidence="3">
    <location>
        <begin position="29"/>
        <end position="89"/>
    </location>
</feature>
<dbReference type="Proteomes" id="UP000282977">
    <property type="component" value="Unassembled WGS sequence"/>
</dbReference>
<comment type="caution">
    <text evidence="4">The sequence shown here is derived from an EMBL/GenBank/DDBJ whole genome shotgun (WGS) entry which is preliminary data.</text>
</comment>
<dbReference type="OrthoDB" id="9816296at2"/>
<dbReference type="PROSITE" id="PS50977">
    <property type="entry name" value="HTH_TETR_2"/>
    <property type="match status" value="1"/>
</dbReference>
<evidence type="ECO:0000256" key="2">
    <source>
        <dbReference type="PROSITE-ProRule" id="PRU00335"/>
    </source>
</evidence>
<dbReference type="InterPro" id="IPR001647">
    <property type="entry name" value="HTH_TetR"/>
</dbReference>
<evidence type="ECO:0000259" key="3">
    <source>
        <dbReference type="PROSITE" id="PS50977"/>
    </source>
</evidence>
<dbReference type="InterPro" id="IPR009057">
    <property type="entry name" value="Homeodomain-like_sf"/>
</dbReference>
<dbReference type="RefSeq" id="WP_127689090.1">
    <property type="nucleotide sequence ID" value="NZ_RZUL01000001.1"/>
</dbReference>
<keyword evidence="5" id="KW-1185">Reference proteome</keyword>
<dbReference type="SUPFAM" id="SSF46689">
    <property type="entry name" value="Homeodomain-like"/>
    <property type="match status" value="1"/>
</dbReference>
<accession>A0A437JCS2</accession>
<evidence type="ECO:0000313" key="5">
    <source>
        <dbReference type="Proteomes" id="UP000282977"/>
    </source>
</evidence>
<protein>
    <submittedName>
        <fullName evidence="4">TetR/AcrR family transcriptional regulator</fullName>
    </submittedName>
</protein>
<keyword evidence="1 2" id="KW-0238">DNA-binding</keyword>
<name>A0A437JCS2_9SPHN</name>